<dbReference type="Gene3D" id="3.40.50.300">
    <property type="entry name" value="P-loop containing nucleotide triphosphate hydrolases"/>
    <property type="match status" value="1"/>
</dbReference>
<evidence type="ECO:0000259" key="2">
    <source>
        <dbReference type="Pfam" id="PF20441"/>
    </source>
</evidence>
<dbReference type="InterPro" id="IPR046462">
    <property type="entry name" value="TerL_nuclease"/>
</dbReference>
<dbReference type="InterPro" id="IPR027417">
    <property type="entry name" value="P-loop_NTPase"/>
</dbReference>
<evidence type="ECO:0000259" key="1">
    <source>
        <dbReference type="Pfam" id="PF03354"/>
    </source>
</evidence>
<feature type="domain" description="Terminase large subunit-like endonuclease" evidence="2">
    <location>
        <begin position="312"/>
        <end position="606"/>
    </location>
</feature>
<reference evidence="3" key="1">
    <citation type="journal article" date="2023" name="ISME J.">
        <title>Emergence of putative energy parasites within Clostridia revealed by genome analysis of a novel endosymbiotic clade.</title>
        <authorList>
            <person name="Takahashi K."/>
            <person name="Kuwahara H."/>
            <person name="Horikawa Y."/>
            <person name="Izawa K."/>
            <person name="Kato D."/>
            <person name="Inagaki T."/>
            <person name="Yuki M."/>
            <person name="Ohkuma M."/>
            <person name="Hongoh Y."/>
        </authorList>
    </citation>
    <scope>NUCLEOTIDE SEQUENCE</scope>
    <source>
        <strain evidence="3">CfP3-15</strain>
    </source>
</reference>
<gene>
    <name evidence="3" type="ORF">CfP315_0200</name>
</gene>
<accession>A0AA48I7V3</accession>
<dbReference type="EMBL" id="AP027924">
    <property type="protein sequence ID" value="BED91688.1"/>
    <property type="molecule type" value="Genomic_DNA"/>
</dbReference>
<dbReference type="Proteomes" id="UP001337580">
    <property type="component" value="Chromosome"/>
</dbReference>
<dbReference type="GO" id="GO:0004519">
    <property type="term" value="F:endonuclease activity"/>
    <property type="evidence" value="ECO:0007669"/>
    <property type="project" value="InterPro"/>
</dbReference>
<organism evidence="3">
    <name type="scientific">Candidatus Improbicoccus pseudotrichonymphae</name>
    <dbReference type="NCBI Taxonomy" id="3033792"/>
    <lineage>
        <taxon>Bacteria</taxon>
        <taxon>Bacillati</taxon>
        <taxon>Bacillota</taxon>
        <taxon>Clostridia</taxon>
        <taxon>Candidatus Improbicoccus</taxon>
    </lineage>
</organism>
<dbReference type="InterPro" id="IPR046461">
    <property type="entry name" value="TerL_ATPase"/>
</dbReference>
<dbReference type="InterPro" id="IPR005021">
    <property type="entry name" value="Terminase_largesu-like"/>
</dbReference>
<dbReference type="Pfam" id="PF03354">
    <property type="entry name" value="TerL_ATPase"/>
    <property type="match status" value="1"/>
</dbReference>
<proteinExistence type="predicted"/>
<name>A0AA48I7V3_9FIRM</name>
<dbReference type="PANTHER" id="PTHR41287">
    <property type="match status" value="1"/>
</dbReference>
<dbReference type="PANTHER" id="PTHR41287:SF1">
    <property type="entry name" value="PROTEIN YMFN"/>
    <property type="match status" value="1"/>
</dbReference>
<feature type="domain" description="Terminase large subunit-like ATPase" evidence="1">
    <location>
        <begin position="110"/>
        <end position="305"/>
    </location>
</feature>
<dbReference type="KEGG" id="ips:CfP315_0200"/>
<dbReference type="AlphaFoldDB" id="A0AA48I7V3"/>
<protein>
    <submittedName>
        <fullName evidence="3">Terminase</fullName>
    </submittedName>
</protein>
<evidence type="ECO:0000313" key="3">
    <source>
        <dbReference type="EMBL" id="BED91688.1"/>
    </source>
</evidence>
<sequence>MENYENLKDLKTTKTLGYQYAKSVIDNKIIAPKYVKLQCQEFIRIYEGENDDTSRYFLNHKKLKQVESILKFLIMPRGLKSGKSIYDCSCGYQWLFYESVLCVVHKENPNKRRYETAILEVGRKNFKTFTIATIFILLFLLEPKFSKFYSVAPDGALSREVKTAIEEILKSSPLVYYKNYNCSNSNSNNNSDDIKKSDDIKFENKQNNETAISKLKNRFKILRDYIECTQNENRYIPLNYSNSRLDGKLPNVFLADEVGALPNSYAIESMRSGQLNILNKLGCIISTKYSSMNNPFENEISYAKKVLDKIEKDETLFALLYEPDDIENWTTNDNILIHANPVALEINEIWEDLKKKRARALICESARENFLTKHCNIIYQGAGTESFIDIKDLINCRINKIDWNERQVYVGVDLSITTDNTAVAMVAEEDNKILAKVFCFIPEGRIEEKSKFERLDYFSLIQNKKIDYEERKEERRNKESECFACGNKTIDYSFIEDFVFNLEKTYGVTIKAIGFDRYNCLSSAQKWNQKYNTIEIRQHSDTLHPATKLLSEKIINGEFVYEKNKLLEINFENARCVYDTNLNRYVTKKRSNGKVDMVMALINAVYLLQKDVIFSDGFVFQVI</sequence>
<dbReference type="Pfam" id="PF20441">
    <property type="entry name" value="TerL_nuclease"/>
    <property type="match status" value="1"/>
</dbReference>